<keyword evidence="5" id="KW-1133">Transmembrane helix</keyword>
<keyword evidence="8" id="KW-0375">Hydrogen ion transport</keyword>
<organism evidence="9">
    <name type="scientific">Sesamum radiatum</name>
    <name type="common">Black benniseed</name>
    <dbReference type="NCBI Taxonomy" id="300843"/>
    <lineage>
        <taxon>Eukaryota</taxon>
        <taxon>Viridiplantae</taxon>
        <taxon>Streptophyta</taxon>
        <taxon>Embryophyta</taxon>
        <taxon>Tracheophyta</taxon>
        <taxon>Spermatophyta</taxon>
        <taxon>Magnoliopsida</taxon>
        <taxon>eudicotyledons</taxon>
        <taxon>Gunneridae</taxon>
        <taxon>Pentapetalae</taxon>
        <taxon>asterids</taxon>
        <taxon>lamiids</taxon>
        <taxon>Lamiales</taxon>
        <taxon>Pedaliaceae</taxon>
        <taxon>Sesamum</taxon>
    </lineage>
</organism>
<reference evidence="9" key="1">
    <citation type="submission" date="2020-06" db="EMBL/GenBank/DDBJ databases">
        <authorList>
            <person name="Li T."/>
            <person name="Hu X."/>
            <person name="Zhang T."/>
            <person name="Song X."/>
            <person name="Zhang H."/>
            <person name="Dai N."/>
            <person name="Sheng W."/>
            <person name="Hou X."/>
            <person name="Wei L."/>
        </authorList>
    </citation>
    <scope>NUCLEOTIDE SEQUENCE</scope>
    <source>
        <strain evidence="9">G02</strain>
        <tissue evidence="9">Leaf</tissue>
    </source>
</reference>
<dbReference type="GO" id="GO:0016471">
    <property type="term" value="C:vacuolar proton-transporting V-type ATPase complex"/>
    <property type="evidence" value="ECO:0007669"/>
    <property type="project" value="TreeGrafter"/>
</dbReference>
<keyword evidence="7" id="KW-0472">Membrane</keyword>
<evidence type="ECO:0000256" key="8">
    <source>
        <dbReference type="RuleBase" id="RU361189"/>
    </source>
</evidence>
<comment type="function">
    <text evidence="8">Essential component of the vacuolar proton pump (V-ATPase), a multimeric enzyme that catalyzes the translocation of protons across the membranes. Required for assembly and activity of the V-ATPase.</text>
</comment>
<keyword evidence="4" id="KW-0812">Transmembrane</keyword>
<comment type="subcellular location">
    <subcellularLocation>
        <location evidence="1">Membrane</location>
        <topology evidence="1">Multi-pass membrane protein</topology>
    </subcellularLocation>
</comment>
<dbReference type="PANTHER" id="PTHR11629">
    <property type="entry name" value="VACUOLAR PROTON ATPASES"/>
    <property type="match status" value="1"/>
</dbReference>
<reference evidence="9" key="2">
    <citation type="journal article" date="2024" name="Plant">
        <title>Genomic evolution and insights into agronomic trait innovations of Sesamum species.</title>
        <authorList>
            <person name="Miao H."/>
            <person name="Wang L."/>
            <person name="Qu L."/>
            <person name="Liu H."/>
            <person name="Sun Y."/>
            <person name="Le M."/>
            <person name="Wang Q."/>
            <person name="Wei S."/>
            <person name="Zheng Y."/>
            <person name="Lin W."/>
            <person name="Duan Y."/>
            <person name="Cao H."/>
            <person name="Xiong S."/>
            <person name="Wang X."/>
            <person name="Wei L."/>
            <person name="Li C."/>
            <person name="Ma Q."/>
            <person name="Ju M."/>
            <person name="Zhao R."/>
            <person name="Li G."/>
            <person name="Mu C."/>
            <person name="Tian Q."/>
            <person name="Mei H."/>
            <person name="Zhang T."/>
            <person name="Gao T."/>
            <person name="Zhang H."/>
        </authorList>
    </citation>
    <scope>NUCLEOTIDE SEQUENCE</scope>
    <source>
        <strain evidence="9">G02</strain>
    </source>
</reference>
<dbReference type="GO" id="GO:0033179">
    <property type="term" value="C:proton-transporting V-type ATPase, V0 domain"/>
    <property type="evidence" value="ECO:0007669"/>
    <property type="project" value="InterPro"/>
</dbReference>
<comment type="caution">
    <text evidence="9">The sequence shown here is derived from an EMBL/GenBank/DDBJ whole genome shotgun (WGS) entry which is preliminary data.</text>
</comment>
<evidence type="ECO:0000256" key="1">
    <source>
        <dbReference type="ARBA" id="ARBA00004141"/>
    </source>
</evidence>
<evidence type="ECO:0000256" key="2">
    <source>
        <dbReference type="ARBA" id="ARBA00009904"/>
    </source>
</evidence>
<dbReference type="GO" id="GO:0046961">
    <property type="term" value="F:proton-transporting ATPase activity, rotational mechanism"/>
    <property type="evidence" value="ECO:0007669"/>
    <property type="project" value="InterPro"/>
</dbReference>
<gene>
    <name evidence="9" type="ORF">Sradi_5148000</name>
</gene>
<dbReference type="Pfam" id="PF01496">
    <property type="entry name" value="V_ATPase_I"/>
    <property type="match status" value="1"/>
</dbReference>
<evidence type="ECO:0000313" key="9">
    <source>
        <dbReference type="EMBL" id="KAL0325787.1"/>
    </source>
</evidence>
<dbReference type="InterPro" id="IPR002490">
    <property type="entry name" value="V-ATPase_116kDa_su"/>
</dbReference>
<dbReference type="PANTHER" id="PTHR11629:SF63">
    <property type="entry name" value="V-TYPE PROTON ATPASE SUBUNIT A"/>
    <property type="match status" value="1"/>
</dbReference>
<proteinExistence type="inferred from homology"/>
<dbReference type="EMBL" id="JACGWJ010000023">
    <property type="protein sequence ID" value="KAL0325787.1"/>
    <property type="molecule type" value="Genomic_DNA"/>
</dbReference>
<evidence type="ECO:0000256" key="4">
    <source>
        <dbReference type="ARBA" id="ARBA00022692"/>
    </source>
</evidence>
<dbReference type="AlphaFoldDB" id="A0AAW2M2R3"/>
<sequence>MTAAGCWPAMDMLRSEPMQLVQLIIPIESAHRAISYLGDLGLFQFKDLNAEKSPFQRTYATQASQVFYSAEHNAIAQHREVEQALGEGSIDSPLLLEQEMSTEPSKQVKLGFVSGLVAREKSLAFERILFRSTRGNVYHKQVVVEEPVTDPVSGDKAI</sequence>
<comment type="similarity">
    <text evidence="2 8">Belongs to the V-ATPase 116 kDa subunit family.</text>
</comment>
<evidence type="ECO:0000256" key="5">
    <source>
        <dbReference type="ARBA" id="ARBA00022989"/>
    </source>
</evidence>
<dbReference type="GO" id="GO:0007035">
    <property type="term" value="P:vacuolar acidification"/>
    <property type="evidence" value="ECO:0007669"/>
    <property type="project" value="TreeGrafter"/>
</dbReference>
<name>A0AAW2M2R3_SESRA</name>
<evidence type="ECO:0000256" key="7">
    <source>
        <dbReference type="ARBA" id="ARBA00023136"/>
    </source>
</evidence>
<dbReference type="GO" id="GO:0051117">
    <property type="term" value="F:ATPase binding"/>
    <property type="evidence" value="ECO:0007669"/>
    <property type="project" value="TreeGrafter"/>
</dbReference>
<keyword evidence="3 8" id="KW-0813">Transport</keyword>
<protein>
    <recommendedName>
        <fullName evidence="8">V-type proton ATPase subunit a</fullName>
    </recommendedName>
</protein>
<evidence type="ECO:0000256" key="3">
    <source>
        <dbReference type="ARBA" id="ARBA00022448"/>
    </source>
</evidence>
<accession>A0AAW2M2R3</accession>
<keyword evidence="6 8" id="KW-0406">Ion transport</keyword>
<evidence type="ECO:0000256" key="6">
    <source>
        <dbReference type="ARBA" id="ARBA00023065"/>
    </source>
</evidence>